<dbReference type="Pfam" id="PF00182">
    <property type="entry name" value="Glyco_hydro_19"/>
    <property type="match status" value="1"/>
</dbReference>
<sequence length="211" mass="23544">MTRDQFKHAAALTDTLADRWYEPFMQTCHEFTIDSLPRQACFIAQIGTESGGFTRIIESFNYSVTGLIIFGPRLTPQQRQALGRKPGEPALPVERQRAIANLVYGGRIGNTHPDDGWTYRGRGLKQVTFKGNYLQCGRALGLDLLGNPDLLLLDINAARSAGWFWREKNLSRFADMGDFIGMTKAINGGLNGIEDRQARLRVAQKALGLTR</sequence>
<dbReference type="SUPFAM" id="SSF53955">
    <property type="entry name" value="Lysozyme-like"/>
    <property type="match status" value="1"/>
</dbReference>
<feature type="domain" description="Glycoside hydrolase family 19 catalytic" evidence="1">
    <location>
        <begin position="114"/>
        <end position="167"/>
    </location>
</feature>
<dbReference type="InterPro" id="IPR000726">
    <property type="entry name" value="Glyco_hydro_19_cat"/>
</dbReference>
<protein>
    <submittedName>
        <fullName evidence="2">Endolysin</fullName>
    </submittedName>
</protein>
<dbReference type="PANTHER" id="PTHR34408">
    <property type="entry name" value="FAMILY PROTEIN, PUTATIVE-RELATED"/>
    <property type="match status" value="1"/>
</dbReference>
<reference evidence="2 3" key="1">
    <citation type="submission" date="2017-12" db="EMBL/GenBank/DDBJ databases">
        <title>Characterization of six clinical isolates of Enterochimera gen. nov., a novel genus of the Yersiniaciae family and the three species Enterochimera arupensis sp. nov., Enterochimera coloradensis sp. nov, and Enterochimera californica sp. nov.</title>
        <authorList>
            <person name="Rossi A."/>
            <person name="Fisher M."/>
        </authorList>
    </citation>
    <scope>NUCLEOTIDE SEQUENCE [LARGE SCALE GENOMIC DNA]</scope>
    <source>
        <strain evidence="3">2016-Iso4</strain>
    </source>
</reference>
<dbReference type="GO" id="GO:0004568">
    <property type="term" value="F:chitinase activity"/>
    <property type="evidence" value="ECO:0007669"/>
    <property type="project" value="InterPro"/>
</dbReference>
<dbReference type="OrthoDB" id="9798982at2"/>
<dbReference type="InterPro" id="IPR023346">
    <property type="entry name" value="Lysozyme-like_dom_sf"/>
</dbReference>
<dbReference type="Proteomes" id="UP000234503">
    <property type="component" value="Unassembled WGS sequence"/>
</dbReference>
<dbReference type="InterPro" id="IPR052354">
    <property type="entry name" value="Cell_Wall_Dynamics_Protein"/>
</dbReference>
<accession>A0A2N5ECW1</accession>
<gene>
    <name evidence="2" type="ORF">CYR32_00975</name>
</gene>
<comment type="caution">
    <text evidence="2">The sequence shown here is derived from an EMBL/GenBank/DDBJ whole genome shotgun (WGS) entry which is preliminary data.</text>
</comment>
<dbReference type="PANTHER" id="PTHR34408:SF1">
    <property type="entry name" value="GLYCOSYL HYDROLASE FAMILY 19 DOMAIN-CONTAINING PROTEIN HI_1415"/>
    <property type="match status" value="1"/>
</dbReference>
<organism evidence="2 3">
    <name type="scientific">Chimaeribacter coloradensis</name>
    <dbReference type="NCBI Taxonomy" id="2060068"/>
    <lineage>
        <taxon>Bacteria</taxon>
        <taxon>Pseudomonadati</taxon>
        <taxon>Pseudomonadota</taxon>
        <taxon>Gammaproteobacteria</taxon>
        <taxon>Enterobacterales</taxon>
        <taxon>Yersiniaceae</taxon>
        <taxon>Chimaeribacter</taxon>
    </lineage>
</organism>
<keyword evidence="3" id="KW-1185">Reference proteome</keyword>
<dbReference type="GO" id="GO:0006032">
    <property type="term" value="P:chitin catabolic process"/>
    <property type="evidence" value="ECO:0007669"/>
    <property type="project" value="InterPro"/>
</dbReference>
<dbReference type="Gene3D" id="1.10.530.10">
    <property type="match status" value="1"/>
</dbReference>
<proteinExistence type="predicted"/>
<dbReference type="GO" id="GO:0016998">
    <property type="term" value="P:cell wall macromolecule catabolic process"/>
    <property type="evidence" value="ECO:0007669"/>
    <property type="project" value="InterPro"/>
</dbReference>
<evidence type="ECO:0000313" key="3">
    <source>
        <dbReference type="Proteomes" id="UP000234503"/>
    </source>
</evidence>
<evidence type="ECO:0000313" key="2">
    <source>
        <dbReference type="EMBL" id="PLR40346.1"/>
    </source>
</evidence>
<dbReference type="AlphaFoldDB" id="A0A2N5ECW1"/>
<dbReference type="RefSeq" id="WP_101821650.1">
    <property type="nucleotide sequence ID" value="NZ_PJZH01000001.1"/>
</dbReference>
<evidence type="ECO:0000259" key="1">
    <source>
        <dbReference type="Pfam" id="PF00182"/>
    </source>
</evidence>
<dbReference type="EMBL" id="PJZH01000001">
    <property type="protein sequence ID" value="PLR40346.1"/>
    <property type="molecule type" value="Genomic_DNA"/>
</dbReference>
<name>A0A2N5ECW1_9GAMM</name>